<reference evidence="2 3" key="1">
    <citation type="submission" date="2016-04" db="EMBL/GenBank/DDBJ databases">
        <title>Genome analyses suggest a sexual origin of heterokaryosis in a supposedly ancient asexual fungus.</title>
        <authorList>
            <person name="Ropars J."/>
            <person name="Sedzielewska K."/>
            <person name="Noel J."/>
            <person name="Charron P."/>
            <person name="Farinelli L."/>
            <person name="Marton T."/>
            <person name="Kruger M."/>
            <person name="Pelin A."/>
            <person name="Brachmann A."/>
            <person name="Corradi N."/>
        </authorList>
    </citation>
    <scope>NUCLEOTIDE SEQUENCE [LARGE SCALE GENOMIC DNA]</scope>
    <source>
        <strain evidence="2 3">A5</strain>
    </source>
</reference>
<evidence type="ECO:0000256" key="1">
    <source>
        <dbReference type="SAM" id="Phobius"/>
    </source>
</evidence>
<proteinExistence type="predicted"/>
<comment type="caution">
    <text evidence="2">The sequence shown here is derived from an EMBL/GenBank/DDBJ whole genome shotgun (WGS) entry which is preliminary data.</text>
</comment>
<organism evidence="2 3">
    <name type="scientific">Rhizophagus irregularis</name>
    <dbReference type="NCBI Taxonomy" id="588596"/>
    <lineage>
        <taxon>Eukaryota</taxon>
        <taxon>Fungi</taxon>
        <taxon>Fungi incertae sedis</taxon>
        <taxon>Mucoromycota</taxon>
        <taxon>Glomeromycotina</taxon>
        <taxon>Glomeromycetes</taxon>
        <taxon>Glomerales</taxon>
        <taxon>Glomeraceae</taxon>
        <taxon>Rhizophagus</taxon>
    </lineage>
</organism>
<keyword evidence="1" id="KW-0812">Transmembrane</keyword>
<dbReference type="EMBL" id="LLXJ01001004">
    <property type="protein sequence ID" value="PKC04483.1"/>
    <property type="molecule type" value="Genomic_DNA"/>
</dbReference>
<protein>
    <submittedName>
        <fullName evidence="2">Uncharacterized protein</fullName>
    </submittedName>
</protein>
<evidence type="ECO:0000313" key="3">
    <source>
        <dbReference type="Proteomes" id="UP000232722"/>
    </source>
</evidence>
<keyword evidence="1" id="KW-0472">Membrane</keyword>
<name>A0A2N0PCE9_9GLOM</name>
<gene>
    <name evidence="2" type="ORF">RhiirA5_362289</name>
</gene>
<dbReference type="Proteomes" id="UP000232722">
    <property type="component" value="Unassembled WGS sequence"/>
</dbReference>
<evidence type="ECO:0000313" key="2">
    <source>
        <dbReference type="EMBL" id="PKC04483.1"/>
    </source>
</evidence>
<sequence>MQSTGQVFVIFSVWCCVPFGIFEVSNRLVDVLRLEKKKFIFFAAASWSSNLSGDILGFDDVQIVFPVYPAFWDFG</sequence>
<accession>A0A2N0PCE9</accession>
<dbReference type="AlphaFoldDB" id="A0A2N0PCE9"/>
<keyword evidence="1" id="KW-1133">Transmembrane helix</keyword>
<reference evidence="2 3" key="2">
    <citation type="submission" date="2017-09" db="EMBL/GenBank/DDBJ databases">
        <title>Extensive intraspecific genome diversity in a model arbuscular mycorrhizal fungus.</title>
        <authorList>
            <person name="Chen E.C."/>
            <person name="Morin E."/>
            <person name="Beaudet D."/>
            <person name="Noel J."/>
            <person name="Ndikumana S."/>
            <person name="Charron P."/>
            <person name="St-Onge C."/>
            <person name="Giorgi J."/>
            <person name="Grigoriev I.V."/>
            <person name="Roux C."/>
            <person name="Martin F.M."/>
            <person name="Corradi N."/>
        </authorList>
    </citation>
    <scope>NUCLEOTIDE SEQUENCE [LARGE SCALE GENOMIC DNA]</scope>
    <source>
        <strain evidence="2 3">A5</strain>
    </source>
</reference>
<feature type="transmembrane region" description="Helical" evidence="1">
    <location>
        <begin position="6"/>
        <end position="29"/>
    </location>
</feature>